<dbReference type="GO" id="GO:0045944">
    <property type="term" value="P:positive regulation of transcription by RNA polymerase II"/>
    <property type="evidence" value="ECO:0000318"/>
    <property type="project" value="GO_Central"/>
</dbReference>
<evidence type="ECO:0000256" key="10">
    <source>
        <dbReference type="ARBA" id="ARBA00023163"/>
    </source>
</evidence>
<evidence type="ECO:0000259" key="16">
    <source>
        <dbReference type="PROSITE" id="PS50118"/>
    </source>
</evidence>
<dbReference type="AlphaFoldDB" id="A0A1N7SZG1"/>
<dbReference type="GeneID" id="182547"/>
<dbReference type="PROSITE" id="PS50118">
    <property type="entry name" value="HMG_BOX_2"/>
    <property type="match status" value="1"/>
</dbReference>
<dbReference type="OrthoDB" id="6247875at2759"/>
<dbReference type="PaxDb" id="6239-C12D12.5"/>
<dbReference type="CDD" id="cd22004">
    <property type="entry name" value="HMG-box_SOX"/>
    <property type="match status" value="1"/>
</dbReference>
<keyword evidence="7" id="KW-0805">Transcription regulation</keyword>
<feature type="domain" description="HMG box" evidence="16">
    <location>
        <begin position="121"/>
        <end position="189"/>
    </location>
</feature>
<dbReference type="Proteomes" id="UP000001940">
    <property type="component" value="Chromosome X"/>
</dbReference>
<gene>
    <name evidence="17 19" type="primary">sox-4</name>
    <name evidence="19" type="ORF">C12D12.5</name>
    <name evidence="17" type="ORF">CELE_C12D12.5</name>
</gene>
<organism evidence="17 18">
    <name type="scientific">Caenorhabditis elegans</name>
    <dbReference type="NCBI Taxonomy" id="6239"/>
    <lineage>
        <taxon>Eukaryota</taxon>
        <taxon>Metazoa</taxon>
        <taxon>Ecdysozoa</taxon>
        <taxon>Nematoda</taxon>
        <taxon>Chromadorea</taxon>
        <taxon>Rhabditida</taxon>
        <taxon>Rhabditina</taxon>
        <taxon>Rhabditomorpha</taxon>
        <taxon>Rhabditoidea</taxon>
        <taxon>Rhabditidae</taxon>
        <taxon>Peloderinae</taxon>
        <taxon>Caenorhabditis</taxon>
    </lineage>
</organism>
<keyword evidence="6" id="KW-0726">Sexual differentiation</keyword>
<evidence type="ECO:0000256" key="1">
    <source>
        <dbReference type="ARBA" id="ARBA00004324"/>
    </source>
</evidence>
<feature type="region of interest" description="Disordered" evidence="15">
    <location>
        <begin position="103"/>
        <end position="122"/>
    </location>
</feature>
<keyword evidence="10" id="KW-0804">Transcription</keyword>
<evidence type="ECO:0000256" key="3">
    <source>
        <dbReference type="ARBA" id="ARBA00019052"/>
    </source>
</evidence>
<dbReference type="AGR" id="WB:WBGene00015716"/>
<dbReference type="FunFam" id="1.10.30.10:FF:000003">
    <property type="entry name" value="Putative transcription factor SOX-6"/>
    <property type="match status" value="1"/>
</dbReference>
<dbReference type="PANTHER" id="PTHR10270">
    <property type="entry name" value="SOX TRANSCRIPTION FACTOR"/>
    <property type="match status" value="1"/>
</dbReference>
<dbReference type="GO" id="GO:0016607">
    <property type="term" value="C:nuclear speck"/>
    <property type="evidence" value="ECO:0007669"/>
    <property type="project" value="UniProtKB-SubCell"/>
</dbReference>
<dbReference type="GO" id="GO:0005634">
    <property type="term" value="C:nucleus"/>
    <property type="evidence" value="ECO:0000318"/>
    <property type="project" value="GO_Central"/>
</dbReference>
<sequence>MLSHPYASAFNLYSQARKTTPIAAASSVSCPIVSPNMDATQKLLAIMATVKSFEQVNDSDGLSSPSSPESPTESPNVISSVQASTIADIIGHYVNGNSIKDVVNSSQKSASQPRTAREPRIKRPMNAFMVWSQQRRQQIAATGQKFHNSDISKMLGAEWRKMEEHEKVPFVERAKQLREEHFNAHPDYVYRPRRRKRVEKSAGSVDSNSADEITKPVNVYNSSTYTNVFSQLFFKLLCDTHNKNQESQGFKITNNDQVIM</sequence>
<dbReference type="GO" id="GO:0030154">
    <property type="term" value="P:cell differentiation"/>
    <property type="evidence" value="ECO:0000318"/>
    <property type="project" value="GO_Central"/>
</dbReference>
<keyword evidence="9" id="KW-0010">Activator</keyword>
<dbReference type="InterPro" id="IPR050140">
    <property type="entry name" value="SRY-related_HMG-box_TF-like"/>
</dbReference>
<feature type="DNA-binding region" description="HMG box" evidence="14">
    <location>
        <begin position="121"/>
        <end position="189"/>
    </location>
</feature>
<dbReference type="eggNOG" id="KOG0527">
    <property type="taxonomic scope" value="Eukaryota"/>
</dbReference>
<dbReference type="SMART" id="SM00398">
    <property type="entry name" value="HMG"/>
    <property type="match status" value="1"/>
</dbReference>
<evidence type="ECO:0000256" key="5">
    <source>
        <dbReference type="ARBA" id="ARBA00022860"/>
    </source>
</evidence>
<dbReference type="STRING" id="6239.C12D12.5b.1"/>
<evidence type="ECO:0000256" key="14">
    <source>
        <dbReference type="PROSITE-ProRule" id="PRU00267"/>
    </source>
</evidence>
<name>A0A1N7SZG1_CAEEL</name>
<dbReference type="InterPro" id="IPR009071">
    <property type="entry name" value="HMG_box_dom"/>
</dbReference>
<comment type="subcellular location">
    <subcellularLocation>
        <location evidence="1">Nucleus speckle</location>
    </subcellularLocation>
</comment>
<dbReference type="EMBL" id="BX284606">
    <property type="protein sequence ID" value="SIT60457.1"/>
    <property type="molecule type" value="Genomic_DNA"/>
</dbReference>
<dbReference type="GO" id="GO:0000978">
    <property type="term" value="F:RNA polymerase II cis-regulatory region sequence-specific DNA binding"/>
    <property type="evidence" value="ECO:0000318"/>
    <property type="project" value="GO_Central"/>
</dbReference>
<dbReference type="Bgee" id="WBGene00015716">
    <property type="expression patterns" value="Expressed in pharyngeal muscle cell (C elegans) and 3 other cell types or tissues"/>
</dbReference>
<dbReference type="Gene3D" id="1.10.30.10">
    <property type="entry name" value="High mobility group box domain"/>
    <property type="match status" value="1"/>
</dbReference>
<evidence type="ECO:0000256" key="8">
    <source>
        <dbReference type="ARBA" id="ARBA00023125"/>
    </source>
</evidence>
<evidence type="ECO:0000256" key="7">
    <source>
        <dbReference type="ARBA" id="ARBA00023015"/>
    </source>
</evidence>
<proteinExistence type="inferred from homology"/>
<dbReference type="Pfam" id="PF00505">
    <property type="entry name" value="HMG_box"/>
    <property type="match status" value="1"/>
</dbReference>
<evidence type="ECO:0000256" key="6">
    <source>
        <dbReference type="ARBA" id="ARBA00022928"/>
    </source>
</evidence>
<feature type="compositionally biased region" description="Polar residues" evidence="15">
    <location>
        <begin position="103"/>
        <end position="114"/>
    </location>
</feature>
<feature type="region of interest" description="Disordered" evidence="15">
    <location>
        <begin position="57"/>
        <end position="77"/>
    </location>
</feature>
<comment type="function">
    <text evidence="13">Transcriptional regulator that controls a genetic switch in male development. It is necessary and sufficient for initiating male sex determination by directing the development of supporting cell precursors (pre-Sertoli cells) as Sertoli rather than granulosa cells. Involved in different aspects of gene regulation including promoter activation or repression. Binds to the DNA consensus sequence 5'-[AT]AACAA[AT]-3'. SRY HMG box recognizes DNA by partial intercalation in the minor groove and promotes DNA bending. Also involved in pre-mRNA splicing. In male adult brain involved in the maintenance of motor functions of dopaminergic neurons.</text>
</comment>
<evidence type="ECO:0000313" key="17">
    <source>
        <dbReference type="EMBL" id="SIT60457.1"/>
    </source>
</evidence>
<dbReference type="GO" id="GO:0007548">
    <property type="term" value="P:sex differentiation"/>
    <property type="evidence" value="ECO:0007669"/>
    <property type="project" value="UniProtKB-KW"/>
</dbReference>
<keyword evidence="8 14" id="KW-0238">DNA-binding</keyword>
<evidence type="ECO:0000256" key="11">
    <source>
        <dbReference type="ARBA" id="ARBA00023242"/>
    </source>
</evidence>
<evidence type="ECO:0000313" key="18">
    <source>
        <dbReference type="Proteomes" id="UP000001940"/>
    </source>
</evidence>
<evidence type="ECO:0000256" key="4">
    <source>
        <dbReference type="ARBA" id="ARBA00022782"/>
    </source>
</evidence>
<dbReference type="InterPro" id="IPR036910">
    <property type="entry name" value="HMG_box_dom_sf"/>
</dbReference>
<feature type="compositionally biased region" description="Low complexity" evidence="15">
    <location>
        <begin position="63"/>
        <end position="75"/>
    </location>
</feature>
<dbReference type="Reactome" id="R-CEL-3769402">
    <property type="pathway name" value="Deactivation of the beta-catenin transactivating complex"/>
</dbReference>
<evidence type="ECO:0000313" key="19">
    <source>
        <dbReference type="WormBase" id="C12D12.5b"/>
    </source>
</evidence>
<evidence type="ECO:0000256" key="12">
    <source>
        <dbReference type="ARBA" id="ARBA00032498"/>
    </source>
</evidence>
<keyword evidence="4" id="KW-0221">Differentiation</keyword>
<evidence type="ECO:0000256" key="9">
    <source>
        <dbReference type="ARBA" id="ARBA00023159"/>
    </source>
</evidence>
<comment type="similarity">
    <text evidence="2">Belongs to the SRY family.</text>
</comment>
<accession>A0A1N7SZG1</accession>
<evidence type="ECO:0000256" key="13">
    <source>
        <dbReference type="ARBA" id="ARBA00045821"/>
    </source>
</evidence>
<dbReference type="SUPFAM" id="SSF47095">
    <property type="entry name" value="HMG-box"/>
    <property type="match status" value="1"/>
</dbReference>
<dbReference type="KEGG" id="cel:CELE_C12D12.5"/>
<evidence type="ECO:0000256" key="15">
    <source>
        <dbReference type="SAM" id="MobiDB-lite"/>
    </source>
</evidence>
<dbReference type="GO" id="GO:0005516">
    <property type="term" value="F:calmodulin binding"/>
    <property type="evidence" value="ECO:0007669"/>
    <property type="project" value="UniProtKB-KW"/>
</dbReference>
<evidence type="ECO:0000256" key="2">
    <source>
        <dbReference type="ARBA" id="ARBA00005998"/>
    </source>
</evidence>
<dbReference type="CTD" id="182547"/>
<dbReference type="WormBase" id="C12D12.5b">
    <property type="protein sequence ID" value="CE51902"/>
    <property type="gene ID" value="WBGene00015716"/>
    <property type="gene designation" value="sox-4"/>
</dbReference>
<dbReference type="SMR" id="A0A1N7SZG1"/>
<keyword evidence="11 14" id="KW-0539">Nucleus</keyword>
<dbReference type="RefSeq" id="NP_001335567.1">
    <property type="nucleotide sequence ID" value="NM_001348598.3"/>
</dbReference>
<keyword evidence="18" id="KW-1185">Reference proteome</keyword>
<dbReference type="GO" id="GO:0001228">
    <property type="term" value="F:DNA-binding transcription activator activity, RNA polymerase II-specific"/>
    <property type="evidence" value="ECO:0000318"/>
    <property type="project" value="GO_Central"/>
</dbReference>
<dbReference type="PANTHER" id="PTHR10270:SF161">
    <property type="entry name" value="SEX-DETERMINING REGION Y PROTEIN"/>
    <property type="match status" value="1"/>
</dbReference>
<dbReference type="InParanoid" id="A0A1N7SZG1"/>
<dbReference type="ExpressionAtlas" id="A0A1N7SZG1">
    <property type="expression patterns" value="baseline and differential"/>
</dbReference>
<protein>
    <recommendedName>
        <fullName evidence="3">Sex-determining region Y protein</fullName>
    </recommendedName>
    <alternativeName>
        <fullName evidence="12">Testis-determining factor</fullName>
    </alternativeName>
</protein>
<reference evidence="17 18" key="1">
    <citation type="journal article" date="1998" name="Science">
        <title>Genome sequence of the nematode C. elegans: a platform for investigating biology.</title>
        <authorList>
            <consortium name="The C. elegans sequencing consortium"/>
            <person name="Sulson J.E."/>
            <person name="Waterston R."/>
        </authorList>
    </citation>
    <scope>NUCLEOTIDE SEQUENCE [LARGE SCALE GENOMIC DNA]</scope>
    <source>
        <strain evidence="17 18">Bristol N2</strain>
    </source>
</reference>
<keyword evidence="5" id="KW-0112">Calmodulin-binding</keyword>